<evidence type="ECO:0000256" key="1">
    <source>
        <dbReference type="ARBA" id="ARBA00001946"/>
    </source>
</evidence>
<evidence type="ECO:0000313" key="6">
    <source>
        <dbReference type="Proteomes" id="UP000587800"/>
    </source>
</evidence>
<dbReference type="SMART" id="SM00990">
    <property type="entry name" value="VRR_NUC"/>
    <property type="match status" value="1"/>
</dbReference>
<name>A0ABR6SY04_9LIST</name>
<reference evidence="5 6" key="1">
    <citation type="submission" date="2020-03" db="EMBL/GenBank/DDBJ databases">
        <title>Soil Listeria distribution.</title>
        <authorList>
            <person name="Liao J."/>
            <person name="Wiedmann M."/>
        </authorList>
    </citation>
    <scope>NUCLEOTIDE SEQUENCE [LARGE SCALE GENOMIC DNA]</scope>
    <source>
        <strain evidence="5 6">FSL L7-1515</strain>
    </source>
</reference>
<evidence type="ECO:0000256" key="2">
    <source>
        <dbReference type="ARBA" id="ARBA00022722"/>
    </source>
</evidence>
<keyword evidence="6" id="KW-1185">Reference proteome</keyword>
<gene>
    <name evidence="5" type="ORF">HCJ59_11870</name>
</gene>
<accession>A0ABR6SY04</accession>
<comment type="caution">
    <text evidence="5">The sequence shown here is derived from an EMBL/GenBank/DDBJ whole genome shotgun (WGS) entry which is preliminary data.</text>
</comment>
<evidence type="ECO:0000256" key="3">
    <source>
        <dbReference type="ARBA" id="ARBA00022801"/>
    </source>
</evidence>
<dbReference type="Gene3D" id="3.40.1350.10">
    <property type="match status" value="1"/>
</dbReference>
<organism evidence="5 6">
    <name type="scientific">Listeria immobilis</name>
    <dbReference type="NCBI Taxonomy" id="2713502"/>
    <lineage>
        <taxon>Bacteria</taxon>
        <taxon>Bacillati</taxon>
        <taxon>Bacillota</taxon>
        <taxon>Bacilli</taxon>
        <taxon>Bacillales</taxon>
        <taxon>Listeriaceae</taxon>
        <taxon>Listeria</taxon>
    </lineage>
</organism>
<comment type="cofactor">
    <cofactor evidence="1">
        <name>Mg(2+)</name>
        <dbReference type="ChEBI" id="CHEBI:18420"/>
    </cofactor>
</comment>
<dbReference type="Proteomes" id="UP000587800">
    <property type="component" value="Unassembled WGS sequence"/>
</dbReference>
<dbReference type="RefSeq" id="WP_070783189.1">
    <property type="nucleotide sequence ID" value="NZ_JAASTU010000011.1"/>
</dbReference>
<keyword evidence="3" id="KW-0378">Hydrolase</keyword>
<evidence type="ECO:0000259" key="4">
    <source>
        <dbReference type="SMART" id="SM00990"/>
    </source>
</evidence>
<keyword evidence="2" id="KW-0540">Nuclease</keyword>
<sequence>MLESKIETYLREQVQKRGGLCWKFTSPGTRGVPDRIVMLNKKVAFVELKAPGKELKKLQRKRKKQIEAEGHWHCKVDTKEQVNRLMDLFEMSL</sequence>
<feature type="domain" description="VRR-NUC" evidence="4">
    <location>
        <begin position="1"/>
        <end position="80"/>
    </location>
</feature>
<evidence type="ECO:0000313" key="5">
    <source>
        <dbReference type="EMBL" id="MBC1510583.1"/>
    </source>
</evidence>
<dbReference type="InterPro" id="IPR014883">
    <property type="entry name" value="VRR_NUC"/>
</dbReference>
<dbReference type="EMBL" id="JAASUB010000014">
    <property type="protein sequence ID" value="MBC1510583.1"/>
    <property type="molecule type" value="Genomic_DNA"/>
</dbReference>
<protein>
    <submittedName>
        <fullName evidence="5">VRR-NUC domain-containing protein</fullName>
    </submittedName>
</protein>
<proteinExistence type="predicted"/>
<dbReference type="InterPro" id="IPR011856">
    <property type="entry name" value="tRNA_endonuc-like_dom_sf"/>
</dbReference>